<dbReference type="PANTHER" id="PTHR43445:SF3">
    <property type="entry name" value="UDP-N-ACETYLMURAMATE--L-ALANINE LIGASE"/>
    <property type="match status" value="1"/>
</dbReference>
<dbReference type="InterPro" id="IPR036565">
    <property type="entry name" value="Mur-like_cat_sf"/>
</dbReference>
<evidence type="ECO:0000256" key="6">
    <source>
        <dbReference type="ARBA" id="ARBA00022618"/>
    </source>
</evidence>
<dbReference type="Pfam" id="PF02875">
    <property type="entry name" value="Mur_ligase_C"/>
    <property type="match status" value="1"/>
</dbReference>
<accession>A0A1Q2MG29</accession>
<dbReference type="SUPFAM" id="SSF51984">
    <property type="entry name" value="MurCD N-terminal domain"/>
    <property type="match status" value="1"/>
</dbReference>
<gene>
    <name evidence="14 18" type="primary">murC</name>
    <name evidence="18" type="ORF">SMSP2_01588</name>
</gene>
<dbReference type="AlphaFoldDB" id="A0A1Q2MG29"/>
<dbReference type="SUPFAM" id="SSF53244">
    <property type="entry name" value="MurD-like peptide ligases, peptide-binding domain"/>
    <property type="match status" value="1"/>
</dbReference>
<dbReference type="GO" id="GO:0005524">
    <property type="term" value="F:ATP binding"/>
    <property type="evidence" value="ECO:0007669"/>
    <property type="project" value="UniProtKB-UniRule"/>
</dbReference>
<keyword evidence="5 14" id="KW-0436">Ligase</keyword>
<feature type="binding site" evidence="14">
    <location>
        <begin position="115"/>
        <end position="121"/>
    </location>
    <ligand>
        <name>ATP</name>
        <dbReference type="ChEBI" id="CHEBI:30616"/>
    </ligand>
</feature>
<dbReference type="InterPro" id="IPR000713">
    <property type="entry name" value="Mur_ligase_N"/>
</dbReference>
<dbReference type="RefSeq" id="WP_146683419.1">
    <property type="nucleotide sequence ID" value="NZ_CP019646.1"/>
</dbReference>
<dbReference type="GO" id="GO:0005737">
    <property type="term" value="C:cytoplasm"/>
    <property type="evidence" value="ECO:0007669"/>
    <property type="project" value="UniProtKB-SubCell"/>
</dbReference>
<evidence type="ECO:0000256" key="11">
    <source>
        <dbReference type="ARBA" id="ARBA00023306"/>
    </source>
</evidence>
<dbReference type="GO" id="GO:0009252">
    <property type="term" value="P:peptidoglycan biosynthetic process"/>
    <property type="evidence" value="ECO:0007669"/>
    <property type="project" value="UniProtKB-UniRule"/>
</dbReference>
<evidence type="ECO:0000256" key="1">
    <source>
        <dbReference type="ARBA" id="ARBA00004496"/>
    </source>
</evidence>
<proteinExistence type="inferred from homology"/>
<feature type="domain" description="Mur ligase central" evidence="17">
    <location>
        <begin position="113"/>
        <end position="301"/>
    </location>
</feature>
<sequence>MFRDKKYHFIGIGGIGMSGLARILLKFGAVITGSDMGEGIVLKNLRDLGINVKTGHMKEYLSAIPGGVDAVVISAAIPEANPELAYARQAGLKVVRYAEMLGIVMSLYRGVAIAGTHGKSTTSGWAAFVLDRLGMCPNYVVGADVNDLAASSGVGSGEFFVAEACEYARSFLNLHPTVSTVLNVEEDHLDYYRDLDDIIDAFGSFMRGTRTGGKIILNADDVNYQRLRDDYESKKDQYRSHQIYTFGMNNPQADYRAQNAVLTSGGGYQFDILFAGRRLGSASLKVPGVHNVYNALAVTASLSAAGVGMDKILSVIGDFSGVDRRMTLLKSGKGIRVYDDYAHHPTEIKATLSAMRQMCQFEGCNRLICIFQPHQYSRTRFLIDDFASSFDEADLVIVPEIYFVRDSEDSLQNVNSQMLVDKINNRCEKLSGRNHQKSEPRALFIETREGIISEIKNNATSGDVIITMGAGDIWKVADAIVQWLR</sequence>
<dbReference type="InterPro" id="IPR005758">
    <property type="entry name" value="UDP-N-AcMur_Ala_ligase_MurC"/>
</dbReference>
<comment type="function">
    <text evidence="14">Cell wall formation.</text>
</comment>
<evidence type="ECO:0000256" key="4">
    <source>
        <dbReference type="ARBA" id="ARBA00022490"/>
    </source>
</evidence>
<evidence type="ECO:0000256" key="14">
    <source>
        <dbReference type="HAMAP-Rule" id="MF_00046"/>
    </source>
</evidence>
<keyword evidence="11 14" id="KW-0131">Cell cycle</keyword>
<keyword evidence="9 14" id="KW-0133">Cell shape</keyword>
<dbReference type="KEGG" id="pbas:SMSP2_01588"/>
<dbReference type="NCBIfam" id="TIGR01082">
    <property type="entry name" value="murC"/>
    <property type="match status" value="1"/>
</dbReference>
<dbReference type="OrthoDB" id="9804126at2"/>
<feature type="domain" description="Mur ligase N-terminal catalytic" evidence="15">
    <location>
        <begin position="6"/>
        <end position="108"/>
    </location>
</feature>
<evidence type="ECO:0000313" key="19">
    <source>
        <dbReference type="Proteomes" id="UP000188181"/>
    </source>
</evidence>
<evidence type="ECO:0000256" key="8">
    <source>
        <dbReference type="ARBA" id="ARBA00022840"/>
    </source>
</evidence>
<protein>
    <recommendedName>
        <fullName evidence="3 14">UDP-N-acetylmuramate--L-alanine ligase</fullName>
        <ecNumber evidence="3 14">6.3.2.8</ecNumber>
    </recommendedName>
    <alternativeName>
        <fullName evidence="14">UDP-N-acetylmuramoyl-L-alanine synthetase</fullName>
    </alternativeName>
</protein>
<keyword evidence="6 14" id="KW-0132">Cell division</keyword>
<dbReference type="STRING" id="1851148.SMSP2_01588"/>
<dbReference type="Pfam" id="PF08245">
    <property type="entry name" value="Mur_ligase_M"/>
    <property type="match status" value="1"/>
</dbReference>
<evidence type="ECO:0000256" key="5">
    <source>
        <dbReference type="ARBA" id="ARBA00022598"/>
    </source>
</evidence>
<evidence type="ECO:0000256" key="2">
    <source>
        <dbReference type="ARBA" id="ARBA00004752"/>
    </source>
</evidence>
<keyword evidence="7 14" id="KW-0547">Nucleotide-binding</keyword>
<keyword evidence="8 14" id="KW-0067">ATP-binding</keyword>
<dbReference type="HAMAP" id="MF_00046">
    <property type="entry name" value="MurC"/>
    <property type="match status" value="1"/>
</dbReference>
<dbReference type="EMBL" id="CP019646">
    <property type="protein sequence ID" value="AQQ71222.1"/>
    <property type="molecule type" value="Genomic_DNA"/>
</dbReference>
<comment type="similarity">
    <text evidence="14">Belongs to the MurCDEF family.</text>
</comment>
<evidence type="ECO:0000259" key="15">
    <source>
        <dbReference type="Pfam" id="PF01225"/>
    </source>
</evidence>
<dbReference type="UniPathway" id="UPA00219"/>
<comment type="subcellular location">
    <subcellularLocation>
        <location evidence="1 14">Cytoplasm</location>
    </subcellularLocation>
</comment>
<comment type="pathway">
    <text evidence="2 14">Cell wall biogenesis; peptidoglycan biosynthesis.</text>
</comment>
<keyword evidence="10 14" id="KW-0573">Peptidoglycan synthesis</keyword>
<dbReference type="Pfam" id="PF01225">
    <property type="entry name" value="Mur_ligase"/>
    <property type="match status" value="1"/>
</dbReference>
<keyword evidence="19" id="KW-1185">Reference proteome</keyword>
<keyword evidence="12 14" id="KW-0961">Cell wall biogenesis/degradation</keyword>
<evidence type="ECO:0000259" key="17">
    <source>
        <dbReference type="Pfam" id="PF08245"/>
    </source>
</evidence>
<comment type="catalytic activity">
    <reaction evidence="13 14">
        <text>UDP-N-acetyl-alpha-D-muramate + L-alanine + ATP = UDP-N-acetyl-alpha-D-muramoyl-L-alanine + ADP + phosphate + H(+)</text>
        <dbReference type="Rhea" id="RHEA:23372"/>
        <dbReference type="ChEBI" id="CHEBI:15378"/>
        <dbReference type="ChEBI" id="CHEBI:30616"/>
        <dbReference type="ChEBI" id="CHEBI:43474"/>
        <dbReference type="ChEBI" id="CHEBI:57972"/>
        <dbReference type="ChEBI" id="CHEBI:70757"/>
        <dbReference type="ChEBI" id="CHEBI:83898"/>
        <dbReference type="ChEBI" id="CHEBI:456216"/>
        <dbReference type="EC" id="6.3.2.8"/>
    </reaction>
</comment>
<evidence type="ECO:0000256" key="3">
    <source>
        <dbReference type="ARBA" id="ARBA00012211"/>
    </source>
</evidence>
<evidence type="ECO:0000256" key="12">
    <source>
        <dbReference type="ARBA" id="ARBA00023316"/>
    </source>
</evidence>
<dbReference type="Gene3D" id="3.90.190.20">
    <property type="entry name" value="Mur ligase, C-terminal domain"/>
    <property type="match status" value="1"/>
</dbReference>
<organism evidence="18 19">
    <name type="scientific">Limihaloglobus sulfuriphilus</name>
    <dbReference type="NCBI Taxonomy" id="1851148"/>
    <lineage>
        <taxon>Bacteria</taxon>
        <taxon>Pseudomonadati</taxon>
        <taxon>Planctomycetota</taxon>
        <taxon>Phycisphaerae</taxon>
        <taxon>Sedimentisphaerales</taxon>
        <taxon>Sedimentisphaeraceae</taxon>
        <taxon>Limihaloglobus</taxon>
    </lineage>
</organism>
<dbReference type="SUPFAM" id="SSF53623">
    <property type="entry name" value="MurD-like peptide ligases, catalytic domain"/>
    <property type="match status" value="1"/>
</dbReference>
<dbReference type="GO" id="GO:0008360">
    <property type="term" value="P:regulation of cell shape"/>
    <property type="evidence" value="ECO:0007669"/>
    <property type="project" value="UniProtKB-KW"/>
</dbReference>
<dbReference type="Proteomes" id="UP000188181">
    <property type="component" value="Chromosome"/>
</dbReference>
<dbReference type="PANTHER" id="PTHR43445">
    <property type="entry name" value="UDP-N-ACETYLMURAMATE--L-ALANINE LIGASE-RELATED"/>
    <property type="match status" value="1"/>
</dbReference>
<feature type="domain" description="Mur ligase C-terminal" evidence="16">
    <location>
        <begin position="324"/>
        <end position="471"/>
    </location>
</feature>
<dbReference type="InterPro" id="IPR050061">
    <property type="entry name" value="MurCDEF_pg_biosynth"/>
</dbReference>
<dbReference type="EC" id="6.3.2.8" evidence="3 14"/>
<evidence type="ECO:0000313" key="18">
    <source>
        <dbReference type="EMBL" id="AQQ71222.1"/>
    </source>
</evidence>
<evidence type="ECO:0000256" key="9">
    <source>
        <dbReference type="ARBA" id="ARBA00022960"/>
    </source>
</evidence>
<dbReference type="InterPro" id="IPR013221">
    <property type="entry name" value="Mur_ligase_cen"/>
</dbReference>
<reference evidence="19" key="1">
    <citation type="submission" date="2017-02" db="EMBL/GenBank/DDBJ databases">
        <title>Comparative genomics and description of representatives of a novel lineage of planctomycetes thriving in anoxic sediments.</title>
        <authorList>
            <person name="Spring S."/>
            <person name="Bunk B."/>
            <person name="Sproer C."/>
        </authorList>
    </citation>
    <scope>NUCLEOTIDE SEQUENCE [LARGE SCALE GENOMIC DNA]</scope>
    <source>
        <strain evidence="19">SM-Chi-D1</strain>
    </source>
</reference>
<evidence type="ECO:0000256" key="13">
    <source>
        <dbReference type="ARBA" id="ARBA00047833"/>
    </source>
</evidence>
<dbReference type="GO" id="GO:0008763">
    <property type="term" value="F:UDP-N-acetylmuramate-L-alanine ligase activity"/>
    <property type="evidence" value="ECO:0007669"/>
    <property type="project" value="UniProtKB-UniRule"/>
</dbReference>
<dbReference type="InterPro" id="IPR036615">
    <property type="entry name" value="Mur_ligase_C_dom_sf"/>
</dbReference>
<name>A0A1Q2MG29_9BACT</name>
<evidence type="ECO:0000256" key="10">
    <source>
        <dbReference type="ARBA" id="ARBA00022984"/>
    </source>
</evidence>
<dbReference type="GO" id="GO:0071555">
    <property type="term" value="P:cell wall organization"/>
    <property type="evidence" value="ECO:0007669"/>
    <property type="project" value="UniProtKB-KW"/>
</dbReference>
<evidence type="ECO:0000259" key="16">
    <source>
        <dbReference type="Pfam" id="PF02875"/>
    </source>
</evidence>
<keyword evidence="4 14" id="KW-0963">Cytoplasm</keyword>
<dbReference type="GO" id="GO:0051301">
    <property type="term" value="P:cell division"/>
    <property type="evidence" value="ECO:0007669"/>
    <property type="project" value="UniProtKB-KW"/>
</dbReference>
<evidence type="ECO:0000256" key="7">
    <source>
        <dbReference type="ARBA" id="ARBA00022741"/>
    </source>
</evidence>
<dbReference type="Gene3D" id="3.40.50.720">
    <property type="entry name" value="NAD(P)-binding Rossmann-like Domain"/>
    <property type="match status" value="1"/>
</dbReference>
<dbReference type="InterPro" id="IPR004101">
    <property type="entry name" value="Mur_ligase_C"/>
</dbReference>
<dbReference type="Gene3D" id="3.40.1190.10">
    <property type="entry name" value="Mur-like, catalytic domain"/>
    <property type="match status" value="1"/>
</dbReference>